<proteinExistence type="predicted"/>
<dbReference type="RefSeq" id="WP_215609563.1">
    <property type="nucleotide sequence ID" value="NZ_JADOES010000027.1"/>
</dbReference>
<name>A0A947DHM1_9CYAN</name>
<reference evidence="1" key="1">
    <citation type="submission" date="2020-11" db="EMBL/GenBank/DDBJ databases">
        <authorList>
            <person name="Konstantinou D."/>
            <person name="Gkelis S."/>
            <person name="Popin R."/>
            <person name="Fewer D."/>
            <person name="Sivonen K."/>
        </authorList>
    </citation>
    <scope>NUCLEOTIDE SEQUENCE</scope>
    <source>
        <strain evidence="1">TAU-MAC 1115</strain>
    </source>
</reference>
<comment type="caution">
    <text evidence="1">The sequence shown here is derived from an EMBL/GenBank/DDBJ whole genome shotgun (WGS) entry which is preliminary data.</text>
</comment>
<dbReference type="Pfam" id="PF11832">
    <property type="entry name" value="DUF3352"/>
    <property type="match status" value="1"/>
</dbReference>
<sequence>MVLKQRPPLLVTVSTAVLLVLGGAAAYFGLGQRLSSGPKIPVGMELVPDDALIALTLTTNENQWTRLRQLGSPESQKLLDRWLVTWRDRIISANGYRFRTDIEPWLGDEVTVAFLPKASGGEEATELVAVVPIAEPSKAQEILADPQDGISWVGRKYKDLTIQSITTTNGETYETTVLGSQWLVIASGTKGIEAVIDSFSGGASMATNDAYRRAFKHLHMPSATAHLYINAPVAAEVLTGNESLPGINGLVAAATLLPNGLDIEAATWLGPEDQPVYRDLKNARSSTPQRLPESTVLMISTSSIGPMWLALSEAEQLNAILPISAEALTKGLKTQTGLDLENDILPWLSGDFAFGLLPPANTSKSPVPMGQLALVAEVDDQKAANETWEQLDEVMANRFRFEVEPGEIDSQPVKQLVSFYGGISMSHGWLDKDVTFFGMGAEVLDEIAPHPNKSLKANNAFQTLLNISPQESSGYFFVDVDHLEDLQGTLPFPRLPDGPIFSAIKSIGVTTSVKDERSLRYDIFVELPKGRRVKPLPGGSINQDSSKEATE</sequence>
<dbReference type="AlphaFoldDB" id="A0A947DHM1"/>
<dbReference type="EMBL" id="JADOES010000027">
    <property type="protein sequence ID" value="MBT9316499.1"/>
    <property type="molecule type" value="Genomic_DNA"/>
</dbReference>
<evidence type="ECO:0000313" key="1">
    <source>
        <dbReference type="EMBL" id="MBT9316499.1"/>
    </source>
</evidence>
<keyword evidence="2" id="KW-1185">Reference proteome</keyword>
<protein>
    <submittedName>
        <fullName evidence="1">DUF3352 domain-containing protein</fullName>
    </submittedName>
</protein>
<reference evidence="1" key="2">
    <citation type="journal article" date="2021" name="Mar. Drugs">
        <title>Genome Reduction and Secondary Metabolism of the Marine Sponge-Associated Cyanobacterium Leptothoe.</title>
        <authorList>
            <person name="Konstantinou D."/>
            <person name="Popin R.V."/>
            <person name="Fewer D.P."/>
            <person name="Sivonen K."/>
            <person name="Gkelis S."/>
        </authorList>
    </citation>
    <scope>NUCLEOTIDE SEQUENCE</scope>
    <source>
        <strain evidence="1">TAU-MAC 1115</strain>
    </source>
</reference>
<gene>
    <name evidence="1" type="ORF">IXB50_13800</name>
</gene>
<organism evidence="1 2">
    <name type="scientific">Leptothoe spongobia TAU-MAC 1115</name>
    <dbReference type="NCBI Taxonomy" id="1967444"/>
    <lineage>
        <taxon>Bacteria</taxon>
        <taxon>Bacillati</taxon>
        <taxon>Cyanobacteriota</taxon>
        <taxon>Cyanophyceae</taxon>
        <taxon>Nodosilineales</taxon>
        <taxon>Cymatolegaceae</taxon>
        <taxon>Leptothoe</taxon>
        <taxon>Leptothoe spongobia</taxon>
    </lineage>
</organism>
<dbReference type="Proteomes" id="UP000717364">
    <property type="component" value="Unassembled WGS sequence"/>
</dbReference>
<evidence type="ECO:0000313" key="2">
    <source>
        <dbReference type="Proteomes" id="UP000717364"/>
    </source>
</evidence>
<dbReference type="InterPro" id="IPR021787">
    <property type="entry name" value="DUF3352"/>
</dbReference>
<accession>A0A947DHM1</accession>